<sequence length="121" mass="13051">MSQLSIDSVVTLVLGLVIGLPQLLLAILTWCEARRSASQVKDPEKKALDGILLLLCHEPTATQLNLVPLASNGRVFTLDQLGIDHIVSSQANTIKQFVEHGGNGCRSPQPVRPASCFPTIR</sequence>
<dbReference type="OrthoDB" id="10480539at2759"/>
<evidence type="ECO:0000313" key="3">
    <source>
        <dbReference type="Proteomes" id="UP000235786"/>
    </source>
</evidence>
<evidence type="ECO:0000313" key="2">
    <source>
        <dbReference type="EMBL" id="PMD41004.1"/>
    </source>
</evidence>
<name>A0A2J6RR64_HYAVF</name>
<keyword evidence="3" id="KW-1185">Reference proteome</keyword>
<organism evidence="2 3">
    <name type="scientific">Hyaloscypha variabilis (strain UAMH 11265 / GT02V1 / F)</name>
    <name type="common">Meliniomyces variabilis</name>
    <dbReference type="NCBI Taxonomy" id="1149755"/>
    <lineage>
        <taxon>Eukaryota</taxon>
        <taxon>Fungi</taxon>
        <taxon>Dikarya</taxon>
        <taxon>Ascomycota</taxon>
        <taxon>Pezizomycotina</taxon>
        <taxon>Leotiomycetes</taxon>
        <taxon>Helotiales</taxon>
        <taxon>Hyaloscyphaceae</taxon>
        <taxon>Hyaloscypha</taxon>
        <taxon>Hyaloscypha variabilis</taxon>
    </lineage>
</organism>
<gene>
    <name evidence="2" type="ORF">L207DRAFT_583174</name>
</gene>
<keyword evidence="1" id="KW-0472">Membrane</keyword>
<feature type="transmembrane region" description="Helical" evidence="1">
    <location>
        <begin position="12"/>
        <end position="31"/>
    </location>
</feature>
<proteinExistence type="predicted"/>
<accession>A0A2J6RR64</accession>
<dbReference type="EMBL" id="KZ613945">
    <property type="protein sequence ID" value="PMD41004.1"/>
    <property type="molecule type" value="Genomic_DNA"/>
</dbReference>
<keyword evidence="1" id="KW-1133">Transmembrane helix</keyword>
<dbReference type="AlphaFoldDB" id="A0A2J6RR64"/>
<evidence type="ECO:0000256" key="1">
    <source>
        <dbReference type="SAM" id="Phobius"/>
    </source>
</evidence>
<dbReference type="Proteomes" id="UP000235786">
    <property type="component" value="Unassembled WGS sequence"/>
</dbReference>
<reference evidence="2 3" key="1">
    <citation type="submission" date="2016-04" db="EMBL/GenBank/DDBJ databases">
        <title>A degradative enzymes factory behind the ericoid mycorrhizal symbiosis.</title>
        <authorList>
            <consortium name="DOE Joint Genome Institute"/>
            <person name="Martino E."/>
            <person name="Morin E."/>
            <person name="Grelet G."/>
            <person name="Kuo A."/>
            <person name="Kohler A."/>
            <person name="Daghino S."/>
            <person name="Barry K."/>
            <person name="Choi C."/>
            <person name="Cichocki N."/>
            <person name="Clum A."/>
            <person name="Copeland A."/>
            <person name="Hainaut M."/>
            <person name="Haridas S."/>
            <person name="Labutti K."/>
            <person name="Lindquist E."/>
            <person name="Lipzen A."/>
            <person name="Khouja H.-R."/>
            <person name="Murat C."/>
            <person name="Ohm R."/>
            <person name="Olson A."/>
            <person name="Spatafora J."/>
            <person name="Veneault-Fourrey C."/>
            <person name="Henrissat B."/>
            <person name="Grigoriev I."/>
            <person name="Martin F."/>
            <person name="Perotto S."/>
        </authorList>
    </citation>
    <scope>NUCLEOTIDE SEQUENCE [LARGE SCALE GENOMIC DNA]</scope>
    <source>
        <strain evidence="2 3">F</strain>
    </source>
</reference>
<keyword evidence="1" id="KW-0812">Transmembrane</keyword>
<protein>
    <submittedName>
        <fullName evidence="2">Uncharacterized protein</fullName>
    </submittedName>
</protein>